<dbReference type="PANTHER" id="PTHR42715:SF10">
    <property type="entry name" value="BETA-GLUCOSIDASE"/>
    <property type="match status" value="1"/>
</dbReference>
<evidence type="ECO:0000256" key="3">
    <source>
        <dbReference type="ARBA" id="ARBA00023277"/>
    </source>
</evidence>
<dbReference type="PANTHER" id="PTHR42715">
    <property type="entry name" value="BETA-GLUCOSIDASE"/>
    <property type="match status" value="1"/>
</dbReference>
<gene>
    <name evidence="6" type="ORF">SAMN05216250_11635</name>
</gene>
<dbReference type="GO" id="GO:0005975">
    <property type="term" value="P:carbohydrate metabolic process"/>
    <property type="evidence" value="ECO:0007669"/>
    <property type="project" value="InterPro"/>
</dbReference>
<protein>
    <submittedName>
        <fullName evidence="6">Beta-glucosidase</fullName>
    </submittedName>
</protein>
<evidence type="ECO:0000256" key="1">
    <source>
        <dbReference type="ARBA" id="ARBA00005336"/>
    </source>
</evidence>
<dbReference type="AlphaFoldDB" id="A0A1I4VFA7"/>
<feature type="domain" description="Fibronectin type III-like" evidence="5">
    <location>
        <begin position="651"/>
        <end position="721"/>
    </location>
</feature>
<dbReference type="InterPro" id="IPR026891">
    <property type="entry name" value="Fn3-like"/>
</dbReference>
<dbReference type="InterPro" id="IPR017853">
    <property type="entry name" value="GH"/>
</dbReference>
<dbReference type="InterPro" id="IPR019800">
    <property type="entry name" value="Glyco_hydro_3_AS"/>
</dbReference>
<organism evidence="6 7">
    <name type="scientific">Bacteroides xylanisolvens</name>
    <dbReference type="NCBI Taxonomy" id="371601"/>
    <lineage>
        <taxon>Bacteria</taxon>
        <taxon>Pseudomonadati</taxon>
        <taxon>Bacteroidota</taxon>
        <taxon>Bacteroidia</taxon>
        <taxon>Bacteroidales</taxon>
        <taxon>Bacteroidaceae</taxon>
        <taxon>Bacteroides</taxon>
    </lineage>
</organism>
<comment type="similarity">
    <text evidence="1 4">Belongs to the glycosyl hydrolase 3 family.</text>
</comment>
<dbReference type="Pfam" id="PF14310">
    <property type="entry name" value="Fn3-like"/>
    <property type="match status" value="1"/>
</dbReference>
<reference evidence="6 7" key="1">
    <citation type="submission" date="2016-10" db="EMBL/GenBank/DDBJ databases">
        <authorList>
            <person name="de Groot N.N."/>
        </authorList>
    </citation>
    <scope>NUCLEOTIDE SEQUENCE [LARGE SCALE GENOMIC DNA]</scope>
    <source>
        <strain evidence="6 7">NLAE-zl-C202</strain>
    </source>
</reference>
<dbReference type="Gene3D" id="3.40.50.1700">
    <property type="entry name" value="Glycoside hydrolase family 3 C-terminal domain"/>
    <property type="match status" value="1"/>
</dbReference>
<evidence type="ECO:0000256" key="4">
    <source>
        <dbReference type="RuleBase" id="RU361161"/>
    </source>
</evidence>
<dbReference type="InterPro" id="IPR050288">
    <property type="entry name" value="Cellulose_deg_GH3"/>
</dbReference>
<dbReference type="PRINTS" id="PR00133">
    <property type="entry name" value="GLHYDRLASE3"/>
</dbReference>
<dbReference type="PROSITE" id="PS51257">
    <property type="entry name" value="PROKAR_LIPOPROTEIN"/>
    <property type="match status" value="1"/>
</dbReference>
<dbReference type="InterPro" id="IPR002772">
    <property type="entry name" value="Glyco_hydro_3_C"/>
</dbReference>
<evidence type="ECO:0000259" key="5">
    <source>
        <dbReference type="SMART" id="SM01217"/>
    </source>
</evidence>
<dbReference type="InterPro" id="IPR001764">
    <property type="entry name" value="Glyco_hydro_3_N"/>
</dbReference>
<dbReference type="InterPro" id="IPR036881">
    <property type="entry name" value="Glyco_hydro_3_C_sf"/>
</dbReference>
<dbReference type="SMART" id="SM01217">
    <property type="entry name" value="Fn3_like"/>
    <property type="match status" value="1"/>
</dbReference>
<dbReference type="InterPro" id="IPR013783">
    <property type="entry name" value="Ig-like_fold"/>
</dbReference>
<dbReference type="GO" id="GO:0008422">
    <property type="term" value="F:beta-glucosidase activity"/>
    <property type="evidence" value="ECO:0007669"/>
    <property type="project" value="UniProtKB-ARBA"/>
</dbReference>
<keyword evidence="3" id="KW-0119">Carbohydrate metabolism</keyword>
<dbReference type="Pfam" id="PF00933">
    <property type="entry name" value="Glyco_hydro_3"/>
    <property type="match status" value="1"/>
</dbReference>
<sequence length="735" mass="82095">MKKSIPYSLCILVFLSSCLTGSKSSCENKQVENLLLTMTLEEKIGMLHGNTMFSSGGVPRLGIPDLQYSDGPHGVRHEVIPNGWTSAEWNNDSCTYLPALTALASTWNRDLAKLYGEVLGAECKARGKHVSLAPGVNIHRSLQNGRNWEYFSEDPFLSGELAIPYIQGVQSQGVASCVKHFALNSQAFNQYKVSAEVGERALHEIYLPAFEAAIQKGGALSVMAAYNKVRGLWCTENPYLLDTILRKELGFDGMVVSDWNAVHSTVHTAMCGMDVEMGTEIKRNKKYAFEEYYLANPLLEKVKNREVPEEAINQKVRNILKLMLRLNIIGKASHDTTGMAAKLATPAHRKAALKIADESYILLQNSNNILPLNLSLYKKVAVIGANATEKFAGGGGSTKLKPKYEITPLEGIRKHFNGKVELEYAPGYKLNHKVYPIGHWFTNEFDEFDPILYKEAISVASNADLVIYVGGLNHENGSDCEGYDKPNLKLPYQQDKLINGITEVNPNTIVILTSGSPIELGEWQKRVPALLYSSFTGMEGGNALARNLLGEVNPSGKLTTTWCKKLEDMPDHIFGEYPGKKDTVRFKEGIMVGYRYFDTYQIQPQFEFGFGLSYTSFEYSNLEMSPIWNEADETFKVSFTVSNAGKRYGQEIAQLYVHQPECSVQRPVKELKGFEKVALQPGESQRVTIKLTKRALQYYDIKNKGWKADPGTFTIQIGASSRDIRLQKNFTLEKQ</sequence>
<keyword evidence="4" id="KW-0326">Glycosidase</keyword>
<evidence type="ECO:0000313" key="6">
    <source>
        <dbReference type="EMBL" id="SFM99904.1"/>
    </source>
</evidence>
<dbReference type="InterPro" id="IPR036962">
    <property type="entry name" value="Glyco_hydro_3_N_sf"/>
</dbReference>
<dbReference type="Pfam" id="PF01915">
    <property type="entry name" value="Glyco_hydro_3_C"/>
    <property type="match status" value="1"/>
</dbReference>
<dbReference type="SUPFAM" id="SSF52279">
    <property type="entry name" value="Beta-D-glucan exohydrolase, C-terminal domain"/>
    <property type="match status" value="1"/>
</dbReference>
<accession>A0A1I4VFA7</accession>
<dbReference type="PROSITE" id="PS00775">
    <property type="entry name" value="GLYCOSYL_HYDROL_F3"/>
    <property type="match status" value="1"/>
</dbReference>
<dbReference type="SUPFAM" id="SSF51445">
    <property type="entry name" value="(Trans)glycosidases"/>
    <property type="match status" value="1"/>
</dbReference>
<dbReference type="Gene3D" id="2.60.40.10">
    <property type="entry name" value="Immunoglobulins"/>
    <property type="match status" value="1"/>
</dbReference>
<evidence type="ECO:0000313" key="7">
    <source>
        <dbReference type="Proteomes" id="UP000183766"/>
    </source>
</evidence>
<dbReference type="EMBL" id="FOUM01000016">
    <property type="protein sequence ID" value="SFM99904.1"/>
    <property type="molecule type" value="Genomic_DNA"/>
</dbReference>
<dbReference type="FunFam" id="2.60.40.10:FF:000495">
    <property type="entry name" value="Periplasmic beta-glucosidase"/>
    <property type="match status" value="1"/>
</dbReference>
<dbReference type="Gene3D" id="3.20.20.300">
    <property type="entry name" value="Glycoside hydrolase, family 3, N-terminal domain"/>
    <property type="match status" value="1"/>
</dbReference>
<dbReference type="Proteomes" id="UP000183766">
    <property type="component" value="Unassembled WGS sequence"/>
</dbReference>
<name>A0A1I4VFA7_9BACE</name>
<keyword evidence="2 4" id="KW-0378">Hydrolase</keyword>
<evidence type="ECO:0000256" key="2">
    <source>
        <dbReference type="ARBA" id="ARBA00022801"/>
    </source>
</evidence>
<proteinExistence type="inferred from homology"/>